<comment type="caution">
    <text evidence="3">The sequence shown here is derived from an EMBL/GenBank/DDBJ whole genome shotgun (WGS) entry which is preliminary data.</text>
</comment>
<evidence type="ECO:0000313" key="4">
    <source>
        <dbReference type="Proteomes" id="UP000245647"/>
    </source>
</evidence>
<protein>
    <recommendedName>
        <fullName evidence="5">Cell wall anchor protein</fullName>
    </recommendedName>
</protein>
<dbReference type="AlphaFoldDB" id="A0A2U2P9U1"/>
<organism evidence="3 4">
    <name type="scientific">Pararcticibacter amylolyticus</name>
    <dbReference type="NCBI Taxonomy" id="2173175"/>
    <lineage>
        <taxon>Bacteria</taxon>
        <taxon>Pseudomonadati</taxon>
        <taxon>Bacteroidota</taxon>
        <taxon>Sphingobacteriia</taxon>
        <taxon>Sphingobacteriales</taxon>
        <taxon>Sphingobacteriaceae</taxon>
        <taxon>Pararcticibacter</taxon>
    </lineage>
</organism>
<feature type="signal peptide" evidence="2">
    <location>
        <begin position="1"/>
        <end position="20"/>
    </location>
</feature>
<dbReference type="EMBL" id="QEAS01000036">
    <property type="protein sequence ID" value="PWG78064.1"/>
    <property type="molecule type" value="Genomic_DNA"/>
</dbReference>
<dbReference type="Proteomes" id="UP000245647">
    <property type="component" value="Unassembled WGS sequence"/>
</dbReference>
<proteinExistence type="predicted"/>
<evidence type="ECO:0000256" key="1">
    <source>
        <dbReference type="SAM" id="Coils"/>
    </source>
</evidence>
<dbReference type="RefSeq" id="WP_109418369.1">
    <property type="nucleotide sequence ID" value="NZ_QEAS01000036.1"/>
</dbReference>
<evidence type="ECO:0008006" key="5">
    <source>
        <dbReference type="Google" id="ProtNLM"/>
    </source>
</evidence>
<keyword evidence="2" id="KW-0732">Signal</keyword>
<reference evidence="3 4" key="1">
    <citation type="submission" date="2018-04" db="EMBL/GenBank/DDBJ databases">
        <title>Pedobacter chongqingensis sp. nov., isolated from a rottenly hemp rope.</title>
        <authorList>
            <person name="Cai Y."/>
        </authorList>
    </citation>
    <scope>NUCLEOTIDE SEQUENCE [LARGE SCALE GENOMIC DNA]</scope>
    <source>
        <strain evidence="3 4">FJ4-8</strain>
    </source>
</reference>
<feature type="chain" id="PRO_5015680560" description="Cell wall anchor protein" evidence="2">
    <location>
        <begin position="21"/>
        <end position="278"/>
    </location>
</feature>
<evidence type="ECO:0000313" key="3">
    <source>
        <dbReference type="EMBL" id="PWG78064.1"/>
    </source>
</evidence>
<evidence type="ECO:0000256" key="2">
    <source>
        <dbReference type="SAM" id="SignalP"/>
    </source>
</evidence>
<gene>
    <name evidence="3" type="ORF">DDR33_24135</name>
</gene>
<dbReference type="OrthoDB" id="680331at2"/>
<name>A0A2U2P9U1_9SPHI</name>
<keyword evidence="4" id="KW-1185">Reference proteome</keyword>
<sequence length="278" mass="30413">MKFSYLILVGSFLTGANSFAQTNTFPSTGKVGIGVLNPQTELEVNGLTKSKELLIDNNPGSDTKPDLTSVKLITRNGEWALYTAPPAGGWGVRPNAFEVWEYPGNGGEQCCRQRFVIDKSADVSDFKSVVIDRKGGLALGGYWDAGNNKLSVDGNVGIGTTDSKGYKLAVNGDIRAKEVKVEAANWPDYVFASTYKIPELQVVEDFIQKNQHLPGIPSASEIKDNGVNLGQINTALLKKVEELTLYIIEQNKKLEGVIQQNAQHQEKLKKLEELLKVK</sequence>
<feature type="coiled-coil region" evidence="1">
    <location>
        <begin position="247"/>
        <end position="274"/>
    </location>
</feature>
<accession>A0A2U2P9U1</accession>
<keyword evidence="1" id="KW-0175">Coiled coil</keyword>